<accession>A0AAW8NRU5</accession>
<dbReference type="Proteomes" id="UP001259340">
    <property type="component" value="Unassembled WGS sequence"/>
</dbReference>
<evidence type="ECO:0000313" key="4">
    <source>
        <dbReference type="Proteomes" id="UP001271263"/>
    </source>
</evidence>
<name>A0AAW8NRU5_9GAMM</name>
<evidence type="ECO:0008006" key="5">
    <source>
        <dbReference type="Google" id="ProtNLM"/>
    </source>
</evidence>
<dbReference type="EMBL" id="JAPMLD010000012">
    <property type="protein sequence ID" value="MDW4826127.1"/>
    <property type="molecule type" value="Genomic_DNA"/>
</dbReference>
<reference evidence="2 4" key="1">
    <citation type="journal article" date="2022" name="bioRxiv">
        <title>Prophages regulate Shewanella fidelis 3313 motility and biofilm formation: implications for gut colonization dynamics in Ciona robusta.</title>
        <authorList>
            <person name="Natarajan O."/>
            <person name="Gibboney S.L."/>
            <person name="Young M.N."/>
            <person name="Lim S.J."/>
            <person name="Pluta N."/>
            <person name="Atkinson C.G."/>
            <person name="Leigh B.A."/>
            <person name="Liberti A."/>
            <person name="Kees E.D."/>
            <person name="Breitbart M."/>
            <person name="Gralnick J.A."/>
            <person name="Dishaw L.J."/>
        </authorList>
    </citation>
    <scope>NUCLEOTIDE SEQUENCE [LARGE SCALE GENOMIC DNA]</scope>
    <source>
        <strain evidence="2 4">JG4066</strain>
    </source>
</reference>
<dbReference type="AlphaFoldDB" id="A0AAW8NRU5"/>
<organism evidence="1 3">
    <name type="scientific">Shewanella fidelis</name>
    <dbReference type="NCBI Taxonomy" id="173509"/>
    <lineage>
        <taxon>Bacteria</taxon>
        <taxon>Pseudomonadati</taxon>
        <taxon>Pseudomonadota</taxon>
        <taxon>Gammaproteobacteria</taxon>
        <taxon>Alteromonadales</taxon>
        <taxon>Shewanellaceae</taxon>
        <taxon>Shewanella</taxon>
    </lineage>
</organism>
<proteinExistence type="predicted"/>
<evidence type="ECO:0000313" key="1">
    <source>
        <dbReference type="EMBL" id="MDR8525899.1"/>
    </source>
</evidence>
<keyword evidence="4" id="KW-1185">Reference proteome</keyword>
<gene>
    <name evidence="1" type="ORF">OS133_20000</name>
    <name evidence="2" type="ORF">OS134_18820</name>
</gene>
<dbReference type="RefSeq" id="WP_310655830.1">
    <property type="nucleotide sequence ID" value="NZ_JAPMLA010000014.1"/>
</dbReference>
<dbReference type="EMBL" id="JAPMLE010000001">
    <property type="protein sequence ID" value="MDR8525899.1"/>
    <property type="molecule type" value="Genomic_DNA"/>
</dbReference>
<evidence type="ECO:0000313" key="2">
    <source>
        <dbReference type="EMBL" id="MDW4826127.1"/>
    </source>
</evidence>
<reference evidence="1" key="2">
    <citation type="submission" date="2022-11" db="EMBL/GenBank/DDBJ databases">
        <title>Prophages regulate Shewanella fidelis motility and biofilm formation: implications for gut colonization dynamics in Ciona robusta.</title>
        <authorList>
            <person name="Natarajan O."/>
            <person name="Gibboney S.L."/>
            <person name="Young M.N."/>
            <person name="Lim S.J."/>
            <person name="Pluta N."/>
            <person name="Atkinson C.G.F."/>
            <person name="Leigh B.A."/>
            <person name="Liberti A."/>
            <person name="Kees E."/>
            <person name="Breitbart M."/>
            <person name="Gralnick J."/>
            <person name="Dishaw L.J."/>
        </authorList>
    </citation>
    <scope>NUCLEOTIDE SEQUENCE</scope>
    <source>
        <strain evidence="1">3313</strain>
    </source>
</reference>
<comment type="caution">
    <text evidence="1">The sequence shown here is derived from an EMBL/GenBank/DDBJ whole genome shotgun (WGS) entry which is preliminary data.</text>
</comment>
<evidence type="ECO:0000313" key="3">
    <source>
        <dbReference type="Proteomes" id="UP001259340"/>
    </source>
</evidence>
<dbReference type="Proteomes" id="UP001271263">
    <property type="component" value="Unassembled WGS sequence"/>
</dbReference>
<sequence length="145" mass="16761">MDKPIIAEGEFISADKQPSVEQITHEDREHVRFSLRQREQQDISFACDGITVTLIKSHYLFNKKIGIANIKNVGLGGVGFISSSTLQPKQIIDIDLDGERFQIQIMRLEQINRKLNFVGARWTEKDEKRISYITTKIYNMSNYQL</sequence>
<protein>
    <recommendedName>
        <fullName evidence="5">PilZ domain-containing protein</fullName>
    </recommendedName>
</protein>